<proteinExistence type="predicted"/>
<evidence type="ECO:0000256" key="1">
    <source>
        <dbReference type="SAM" id="MobiDB-lite"/>
    </source>
</evidence>
<feature type="compositionally biased region" description="Gly residues" evidence="1">
    <location>
        <begin position="127"/>
        <end position="139"/>
    </location>
</feature>
<name>A0A8S5SCZ1_9CAUD</name>
<sequence>MRGEQKSAGQGQDDGDNLGGARPAAVAQAHPDDDENEAEVLEDGARPGVRCADDLHVANLTGGEAEERVDDEGAPVARARDELTMGGGDPTRASQGGGDGEHTGSEHATEANEGELNAVAGHQIVGGHTGGAPAEGGHNGHNVPDGIAHETPPTVPPRRFERPTPALGVQQR</sequence>
<accession>A0A8S5SCZ1</accession>
<feature type="region of interest" description="Disordered" evidence="1">
    <location>
        <begin position="1"/>
        <end position="172"/>
    </location>
</feature>
<feature type="compositionally biased region" description="Basic and acidic residues" evidence="1">
    <location>
        <begin position="99"/>
        <end position="110"/>
    </location>
</feature>
<protein>
    <submittedName>
        <fullName evidence="2">Uncharacterized protein</fullName>
    </submittedName>
</protein>
<organism evidence="2">
    <name type="scientific">Siphoviridae sp. ctt1f11</name>
    <dbReference type="NCBI Taxonomy" id="2827959"/>
    <lineage>
        <taxon>Viruses</taxon>
        <taxon>Duplodnaviria</taxon>
        <taxon>Heunggongvirae</taxon>
        <taxon>Uroviricota</taxon>
        <taxon>Caudoviricetes</taxon>
    </lineage>
</organism>
<dbReference type="EMBL" id="BK032573">
    <property type="protein sequence ID" value="DAF48792.1"/>
    <property type="molecule type" value="Genomic_DNA"/>
</dbReference>
<feature type="compositionally biased region" description="Acidic residues" evidence="1">
    <location>
        <begin position="32"/>
        <end position="42"/>
    </location>
</feature>
<reference evidence="2" key="1">
    <citation type="journal article" date="2021" name="Proc. Natl. Acad. Sci. U.S.A.">
        <title>A Catalog of Tens of Thousands of Viruses from Human Metagenomes Reveals Hidden Associations with Chronic Diseases.</title>
        <authorList>
            <person name="Tisza M.J."/>
            <person name="Buck C.B."/>
        </authorList>
    </citation>
    <scope>NUCLEOTIDE SEQUENCE</scope>
    <source>
        <strain evidence="2">Ctt1f11</strain>
    </source>
</reference>
<evidence type="ECO:0000313" key="2">
    <source>
        <dbReference type="EMBL" id="DAF48792.1"/>
    </source>
</evidence>